<dbReference type="Pfam" id="PF01553">
    <property type="entry name" value="Acyltransferase"/>
    <property type="match status" value="1"/>
</dbReference>
<feature type="transmembrane region" description="Helical" evidence="7">
    <location>
        <begin position="88"/>
        <end position="108"/>
    </location>
</feature>
<dbReference type="SMART" id="SM00563">
    <property type="entry name" value="PlsC"/>
    <property type="match status" value="1"/>
</dbReference>
<evidence type="ECO:0000259" key="8">
    <source>
        <dbReference type="SMART" id="SM00563"/>
    </source>
</evidence>
<gene>
    <name evidence="9" type="ORF">VVD49_04750</name>
</gene>
<keyword evidence="4 7" id="KW-0812">Transmembrane</keyword>
<name>A0ABU6K0B4_9RHOO</name>
<feature type="transmembrane region" description="Helical" evidence="7">
    <location>
        <begin position="56"/>
        <end position="76"/>
    </location>
</feature>
<evidence type="ECO:0000256" key="4">
    <source>
        <dbReference type="ARBA" id="ARBA00022692"/>
    </source>
</evidence>
<feature type="transmembrane region" description="Helical" evidence="7">
    <location>
        <begin position="338"/>
        <end position="362"/>
    </location>
</feature>
<dbReference type="InterPro" id="IPR002123">
    <property type="entry name" value="Plipid/glycerol_acylTrfase"/>
</dbReference>
<dbReference type="Proteomes" id="UP001331561">
    <property type="component" value="Unassembled WGS sequence"/>
</dbReference>
<feature type="transmembrane region" description="Helical" evidence="7">
    <location>
        <begin position="374"/>
        <end position="397"/>
    </location>
</feature>
<dbReference type="SUPFAM" id="SSF69593">
    <property type="entry name" value="Glycerol-3-phosphate (1)-acyltransferase"/>
    <property type="match status" value="1"/>
</dbReference>
<sequence>MTTDNKSPSGLLFAPRFGPIFLTQFLGAFNDNVFKNALSLMVAFHSGKVLGLEPAIVVPLIGGIFILPFFLFSAMAGQVADKYDKARVIRIIKFIEIGIAATAAAGFATSHIELLLAAVFLMGLHSTFFGPLKYSILPQHLHANELVAGNAWVESGTFVSILVGSIAAGVLISIKPEGPMLAGVTCIVVAIAGYVSSRFIPAAPPSAPGLKINLNPISETARNIRIARGNRTVFHSLMGISWFWFYGAIFLTQFPSFVHLTLGGDEQLATALLATFIVGIALGSFLCERLSGKHVEIGLVPLGSIGLTLFGIDLWLASPAVPPQALGVGAFFSDLHHWRLIFDLVMIGVSGGFYTVPLYSLIQSRSRPEERSRIIAANNILNAAFMVVSAIFAGAALASGISIPQIFLITALMNVAVAIYVYKLVPEFLMRFLAWMLMHTVYRLRTHGIENIPEEGPALLICNHVSYVDPVIIAAACRRPIRFVMDHNIYKLPVANFIFRENRAIPIAPAREDATQLDKAYDEIAAALAAGELVGIFPEGGLTRDGEIAPFKNGIAKILERTPVPVVPMALCGLWDSAFARKPGSSLLRALRRGVWSRVELNVGSARASDFADPFSLQLEVARLRGDAR</sequence>
<evidence type="ECO:0000256" key="2">
    <source>
        <dbReference type="ARBA" id="ARBA00022448"/>
    </source>
</evidence>
<keyword evidence="6 7" id="KW-0472">Membrane</keyword>
<keyword evidence="5 7" id="KW-1133">Transmembrane helix</keyword>
<protein>
    <submittedName>
        <fullName evidence="9">MFS transporter</fullName>
    </submittedName>
</protein>
<evidence type="ECO:0000256" key="7">
    <source>
        <dbReference type="SAM" id="Phobius"/>
    </source>
</evidence>
<evidence type="ECO:0000313" key="9">
    <source>
        <dbReference type="EMBL" id="MEC5385019.1"/>
    </source>
</evidence>
<feature type="transmembrane region" description="Helical" evidence="7">
    <location>
        <begin position="152"/>
        <end position="174"/>
    </location>
</feature>
<keyword evidence="3" id="KW-1003">Cell membrane</keyword>
<dbReference type="PANTHER" id="PTHR43266">
    <property type="entry name" value="MACROLIDE-EFFLUX PROTEIN"/>
    <property type="match status" value="1"/>
</dbReference>
<comment type="caution">
    <text evidence="9">The sequence shown here is derived from an EMBL/GenBank/DDBJ whole genome shotgun (WGS) entry which is preliminary data.</text>
</comment>
<feature type="transmembrane region" description="Helical" evidence="7">
    <location>
        <begin position="268"/>
        <end position="287"/>
    </location>
</feature>
<organism evidence="9 10">
    <name type="scientific">Uliginosibacterium silvisoli</name>
    <dbReference type="NCBI Taxonomy" id="3114758"/>
    <lineage>
        <taxon>Bacteria</taxon>
        <taxon>Pseudomonadati</taxon>
        <taxon>Pseudomonadota</taxon>
        <taxon>Betaproteobacteria</taxon>
        <taxon>Rhodocyclales</taxon>
        <taxon>Zoogloeaceae</taxon>
        <taxon>Uliginosibacterium</taxon>
    </lineage>
</organism>
<dbReference type="InterPro" id="IPR011701">
    <property type="entry name" value="MFS"/>
</dbReference>
<dbReference type="RefSeq" id="WP_327597983.1">
    <property type="nucleotide sequence ID" value="NZ_JAYXHS010000001.1"/>
</dbReference>
<accession>A0ABU6K0B4</accession>
<feature type="transmembrane region" description="Helical" evidence="7">
    <location>
        <begin position="232"/>
        <end position="256"/>
    </location>
</feature>
<evidence type="ECO:0000313" key="10">
    <source>
        <dbReference type="Proteomes" id="UP001331561"/>
    </source>
</evidence>
<dbReference type="EMBL" id="JAYXHS010000001">
    <property type="protein sequence ID" value="MEC5385019.1"/>
    <property type="molecule type" value="Genomic_DNA"/>
</dbReference>
<dbReference type="Gene3D" id="1.20.1250.20">
    <property type="entry name" value="MFS general substrate transporter like domains"/>
    <property type="match status" value="1"/>
</dbReference>
<comment type="subcellular location">
    <subcellularLocation>
        <location evidence="1">Cell membrane</location>
        <topology evidence="1">Multi-pass membrane protein</topology>
    </subcellularLocation>
</comment>
<evidence type="ECO:0000256" key="5">
    <source>
        <dbReference type="ARBA" id="ARBA00022989"/>
    </source>
</evidence>
<evidence type="ECO:0000256" key="6">
    <source>
        <dbReference type="ARBA" id="ARBA00023136"/>
    </source>
</evidence>
<dbReference type="CDD" id="cd06173">
    <property type="entry name" value="MFS_MefA_like"/>
    <property type="match status" value="1"/>
</dbReference>
<dbReference type="PANTHER" id="PTHR43266:SF2">
    <property type="entry name" value="MAJOR FACILITATOR SUPERFAMILY (MFS) PROFILE DOMAIN-CONTAINING PROTEIN"/>
    <property type="match status" value="1"/>
</dbReference>
<dbReference type="InterPro" id="IPR036259">
    <property type="entry name" value="MFS_trans_sf"/>
</dbReference>
<dbReference type="SUPFAM" id="SSF103473">
    <property type="entry name" value="MFS general substrate transporter"/>
    <property type="match status" value="1"/>
</dbReference>
<feature type="transmembrane region" description="Helical" evidence="7">
    <location>
        <begin position="299"/>
        <end position="318"/>
    </location>
</feature>
<feature type="domain" description="Phospholipid/glycerol acyltransferase" evidence="8">
    <location>
        <begin position="458"/>
        <end position="574"/>
    </location>
</feature>
<dbReference type="CDD" id="cd07989">
    <property type="entry name" value="LPLAT_AGPAT-like"/>
    <property type="match status" value="1"/>
</dbReference>
<keyword evidence="10" id="KW-1185">Reference proteome</keyword>
<reference evidence="9 10" key="1">
    <citation type="submission" date="2024-01" db="EMBL/GenBank/DDBJ databases">
        <title>Uliginosibacterium soil sp. nov.</title>
        <authorList>
            <person name="Lv Y."/>
        </authorList>
    </citation>
    <scope>NUCLEOTIDE SEQUENCE [LARGE SCALE GENOMIC DNA]</scope>
    <source>
        <strain evidence="9 10">H3</strain>
    </source>
</reference>
<evidence type="ECO:0000256" key="3">
    <source>
        <dbReference type="ARBA" id="ARBA00022475"/>
    </source>
</evidence>
<evidence type="ECO:0000256" key="1">
    <source>
        <dbReference type="ARBA" id="ARBA00004651"/>
    </source>
</evidence>
<keyword evidence="2" id="KW-0813">Transport</keyword>
<proteinExistence type="predicted"/>
<feature type="transmembrane region" description="Helical" evidence="7">
    <location>
        <begin position="403"/>
        <end position="422"/>
    </location>
</feature>
<dbReference type="Pfam" id="PF07690">
    <property type="entry name" value="MFS_1"/>
    <property type="match status" value="1"/>
</dbReference>